<reference evidence="2" key="1">
    <citation type="submission" date="2021-01" db="EMBL/GenBank/DDBJ databases">
        <title>Fulvivirga kasyanovii gen. nov., sp nov., a novel member of the phylum Bacteroidetes isolated from seawater in a mussel farm.</title>
        <authorList>
            <person name="Zhao L.-H."/>
            <person name="Wang Z.-J."/>
        </authorList>
    </citation>
    <scope>NUCLEOTIDE SEQUENCE</scope>
    <source>
        <strain evidence="2">29W222</strain>
    </source>
</reference>
<keyword evidence="3" id="KW-1185">Reference proteome</keyword>
<evidence type="ECO:0000313" key="3">
    <source>
        <dbReference type="Proteomes" id="UP000614216"/>
    </source>
</evidence>
<evidence type="ECO:0000313" key="2">
    <source>
        <dbReference type="EMBL" id="MBL6448633.1"/>
    </source>
</evidence>
<gene>
    <name evidence="2" type="ORF">JMN32_20140</name>
</gene>
<keyword evidence="1" id="KW-0472">Membrane</keyword>
<organism evidence="2 3">
    <name type="scientific">Fulvivirga marina</name>
    <dbReference type="NCBI Taxonomy" id="2494733"/>
    <lineage>
        <taxon>Bacteria</taxon>
        <taxon>Pseudomonadati</taxon>
        <taxon>Bacteroidota</taxon>
        <taxon>Cytophagia</taxon>
        <taxon>Cytophagales</taxon>
        <taxon>Fulvivirgaceae</taxon>
        <taxon>Fulvivirga</taxon>
    </lineage>
</organism>
<keyword evidence="1" id="KW-0812">Transmembrane</keyword>
<proteinExistence type="predicted"/>
<dbReference type="AlphaFoldDB" id="A0A937G188"/>
<evidence type="ECO:0000256" key="1">
    <source>
        <dbReference type="SAM" id="Phobius"/>
    </source>
</evidence>
<dbReference type="EMBL" id="JAEUGD010000064">
    <property type="protein sequence ID" value="MBL6448633.1"/>
    <property type="molecule type" value="Genomic_DNA"/>
</dbReference>
<name>A0A937G188_9BACT</name>
<keyword evidence="1" id="KW-1133">Transmembrane helix</keyword>
<comment type="caution">
    <text evidence="2">The sequence shown here is derived from an EMBL/GenBank/DDBJ whole genome shotgun (WGS) entry which is preliminary data.</text>
</comment>
<feature type="transmembrane region" description="Helical" evidence="1">
    <location>
        <begin position="6"/>
        <end position="28"/>
    </location>
</feature>
<accession>A0A937G188</accession>
<dbReference type="RefSeq" id="WP_202858168.1">
    <property type="nucleotide sequence ID" value="NZ_JAEUGD010000064.1"/>
</dbReference>
<dbReference type="Proteomes" id="UP000614216">
    <property type="component" value="Unassembled WGS sequence"/>
</dbReference>
<sequence length="450" mass="50589">MNRSGFIKFITRAAVVVLLLLFVFYGFLKYRQYDSYQGMIHKNADLIIKINSDQLIQKIALNSISNPSFYFSPSEEDSTSAEDVDVISKGFTLPANLFIYSLKGDIKTYYTSLKVNDSSALKTYIQSKLDVSNFKVLRKYSYASSEDNKIQIAYNDQRLALAYTFNGQDIKKTLEQILSQNEAVATDSETISTLREASGDVVILQRDNLADIDFDNGKIVLSGIWNPDVGIEFPTTAPVALPDTGTSLHLGFSGNVPAQFLKSYNINSITIPLDSLARDYGGYFDLKVTGNTIQHDTIITYDYNDDFEKVEVKTVNKTKVPGVRVLIKGKANHMLDLLRKNRIAINNKLNRTILPLLDLSIIENDSSELFLTNLDSVPAPRYTNSPDFFMLHTNFQRLGLQNSLFVQHKYLKNLNTLNIQASRVGKAVSIKGQLLLNNEDINALIQLIRN</sequence>
<protein>
    <submittedName>
        <fullName evidence="2">Uncharacterized protein</fullName>
    </submittedName>
</protein>